<dbReference type="CDD" id="cd00776">
    <property type="entry name" value="AsxRS_core"/>
    <property type="match status" value="1"/>
</dbReference>
<reference evidence="10" key="1">
    <citation type="submission" date="2022-10" db="EMBL/GenBank/DDBJ databases">
        <title>Determination and structural analysis of whole genome sequence of Sarocladium strictum F4-1.</title>
        <authorList>
            <person name="Hu L."/>
            <person name="Jiang Y."/>
        </authorList>
    </citation>
    <scope>NUCLEOTIDE SEQUENCE</scope>
    <source>
        <strain evidence="10">F4-1</strain>
    </source>
</reference>
<organism evidence="10 11">
    <name type="scientific">Sarocladium strictum</name>
    <name type="common">Black bundle disease fungus</name>
    <name type="synonym">Acremonium strictum</name>
    <dbReference type="NCBI Taxonomy" id="5046"/>
    <lineage>
        <taxon>Eukaryota</taxon>
        <taxon>Fungi</taxon>
        <taxon>Dikarya</taxon>
        <taxon>Ascomycota</taxon>
        <taxon>Pezizomycotina</taxon>
        <taxon>Sordariomycetes</taxon>
        <taxon>Hypocreomycetidae</taxon>
        <taxon>Hypocreales</taxon>
        <taxon>Sarocladiaceae</taxon>
        <taxon>Sarocladium</taxon>
    </lineage>
</organism>
<evidence type="ECO:0000259" key="9">
    <source>
        <dbReference type="PROSITE" id="PS50862"/>
    </source>
</evidence>
<evidence type="ECO:0000256" key="8">
    <source>
        <dbReference type="SAM" id="MobiDB-lite"/>
    </source>
</evidence>
<keyword evidence="6" id="KW-0648">Protein biosynthesis</keyword>
<evidence type="ECO:0000256" key="1">
    <source>
        <dbReference type="ARBA" id="ARBA00008226"/>
    </source>
</evidence>
<evidence type="ECO:0000313" key="11">
    <source>
        <dbReference type="Proteomes" id="UP001175261"/>
    </source>
</evidence>
<dbReference type="PANTHER" id="PTHR22594:SF34">
    <property type="entry name" value="ASPARAGINE--TRNA LIGASE, MITOCHONDRIAL-RELATED"/>
    <property type="match status" value="1"/>
</dbReference>
<dbReference type="GO" id="GO:0005739">
    <property type="term" value="C:mitochondrion"/>
    <property type="evidence" value="ECO:0007669"/>
    <property type="project" value="TreeGrafter"/>
</dbReference>
<evidence type="ECO:0000256" key="2">
    <source>
        <dbReference type="ARBA" id="ARBA00012816"/>
    </source>
</evidence>
<dbReference type="GO" id="GO:0005524">
    <property type="term" value="F:ATP binding"/>
    <property type="evidence" value="ECO:0007669"/>
    <property type="project" value="UniProtKB-KW"/>
</dbReference>
<gene>
    <name evidence="10" type="ORF">NLU13_8648</name>
</gene>
<evidence type="ECO:0000256" key="4">
    <source>
        <dbReference type="ARBA" id="ARBA00022741"/>
    </source>
</evidence>
<dbReference type="Pfam" id="PF00152">
    <property type="entry name" value="tRNA-synt_2"/>
    <property type="match status" value="1"/>
</dbReference>
<keyword evidence="4" id="KW-0547">Nucleotide-binding</keyword>
<dbReference type="InterPro" id="IPR004364">
    <property type="entry name" value="Aa-tRNA-synt_II"/>
</dbReference>
<dbReference type="Gene3D" id="3.30.930.10">
    <property type="entry name" value="Bira Bifunctional Protein, Domain 2"/>
    <property type="match status" value="1"/>
</dbReference>
<dbReference type="SUPFAM" id="SSF55681">
    <property type="entry name" value="Class II aaRS and biotin synthetases"/>
    <property type="match status" value="1"/>
</dbReference>
<comment type="similarity">
    <text evidence="1">Belongs to the class-II aminoacyl-tRNA synthetase family.</text>
</comment>
<dbReference type="GO" id="GO:0004816">
    <property type="term" value="F:asparagine-tRNA ligase activity"/>
    <property type="evidence" value="ECO:0007669"/>
    <property type="project" value="UniProtKB-EC"/>
</dbReference>
<dbReference type="EMBL" id="JAPDFR010000008">
    <property type="protein sequence ID" value="KAK0384562.1"/>
    <property type="molecule type" value="Genomic_DNA"/>
</dbReference>
<name>A0AA39GC29_SARSR</name>
<accession>A0AA39GC29</accession>
<comment type="caution">
    <text evidence="10">The sequence shown here is derived from an EMBL/GenBank/DDBJ whole genome shotgun (WGS) entry which is preliminary data.</text>
</comment>
<evidence type="ECO:0000256" key="6">
    <source>
        <dbReference type="ARBA" id="ARBA00022917"/>
    </source>
</evidence>
<keyword evidence="11" id="KW-1185">Reference proteome</keyword>
<dbReference type="InterPro" id="IPR045864">
    <property type="entry name" value="aa-tRNA-synth_II/BPL/LPL"/>
</dbReference>
<dbReference type="NCBIfam" id="TIGR00457">
    <property type="entry name" value="asnS"/>
    <property type="match status" value="1"/>
</dbReference>
<dbReference type="InterPro" id="IPR006195">
    <property type="entry name" value="aa-tRNA-synth_II"/>
</dbReference>
<dbReference type="Proteomes" id="UP001175261">
    <property type="component" value="Unassembled WGS sequence"/>
</dbReference>
<dbReference type="Gene3D" id="2.40.50.140">
    <property type="entry name" value="Nucleic acid-binding proteins"/>
    <property type="match status" value="1"/>
</dbReference>
<keyword evidence="7" id="KW-0030">Aminoacyl-tRNA synthetase</keyword>
<dbReference type="PROSITE" id="PS50862">
    <property type="entry name" value="AA_TRNA_LIGASE_II"/>
    <property type="match status" value="1"/>
</dbReference>
<dbReference type="InterPro" id="IPR012340">
    <property type="entry name" value="NA-bd_OB-fold"/>
</dbReference>
<dbReference type="InterPro" id="IPR002312">
    <property type="entry name" value="Asp/Asn-tRNA-synth_IIb"/>
</dbReference>
<dbReference type="InterPro" id="IPR004522">
    <property type="entry name" value="Asn-tRNA-ligase"/>
</dbReference>
<dbReference type="SUPFAM" id="SSF50249">
    <property type="entry name" value="Nucleic acid-binding proteins"/>
    <property type="match status" value="1"/>
</dbReference>
<evidence type="ECO:0000313" key="10">
    <source>
        <dbReference type="EMBL" id="KAK0384562.1"/>
    </source>
</evidence>
<protein>
    <recommendedName>
        <fullName evidence="2">asparagine--tRNA ligase</fullName>
        <ecNumber evidence="2">6.1.1.22</ecNumber>
    </recommendedName>
</protein>
<dbReference type="PRINTS" id="PR01042">
    <property type="entry name" value="TRNASYNTHASP"/>
</dbReference>
<feature type="region of interest" description="Disordered" evidence="8">
    <location>
        <begin position="115"/>
        <end position="168"/>
    </location>
</feature>
<dbReference type="AlphaFoldDB" id="A0AA39GC29"/>
<dbReference type="PANTHER" id="PTHR22594">
    <property type="entry name" value="ASPARTYL/LYSYL-TRNA SYNTHETASE"/>
    <property type="match status" value="1"/>
</dbReference>
<dbReference type="GO" id="GO:0006421">
    <property type="term" value="P:asparaginyl-tRNA aminoacylation"/>
    <property type="evidence" value="ECO:0007669"/>
    <property type="project" value="InterPro"/>
</dbReference>
<dbReference type="EC" id="6.1.1.22" evidence="2"/>
<keyword evidence="5" id="KW-0067">ATP-binding</keyword>
<sequence>MAMMILPRLPARSLRDQLRRYSVRAPALQTQPFTKDKTLADLKGWVPDIPDPEVQVYGHVRSRRKLGQVSFVNLTDGSSMRPLQAVVPRQLTAGLSPGSAVYMKGIWHVRSGDAERAAADTASPAQEADVTPISDGPPAAEGPGGGVELTQPHASRAGDAISSGSSVGAQASGELQVTHVELLGQSNAQTYPIQNKYQSPESLRSIPHLRPRMPLNSTMLRLRSDATAILTDYFFRRGFQQCHPPLITSSDCEGAGEAFSVKAGGPEEFFRDTKYLTVSSQLHLEAFSQALGNVWTLSPTFRAEQSDTSRHLSEFYMLEAEMSFITDMDELMDMAQDMLRSLVTALRQRTASLELVHNRETARDPIERLAFNDLVDGEQLQRRWRGLASAARWPRISYGRAVELLQASGETFEHEPAWGRGLQSEHEKYLAEKIGYDDAQDAYLPVFITHYPRDIKAFYMLQSAQSPPEGPTVDCFDLIVPHMGELAGGSMREHRLAELEENMKLHGLEVPSRRDDKESSLSWYLDLRRWGSPPHGGFGLGFDRLLSYLTGVPNVRDVVPFPRYYGRCDC</sequence>
<proteinExistence type="inferred from homology"/>
<evidence type="ECO:0000256" key="7">
    <source>
        <dbReference type="ARBA" id="ARBA00023146"/>
    </source>
</evidence>
<evidence type="ECO:0000256" key="3">
    <source>
        <dbReference type="ARBA" id="ARBA00022598"/>
    </source>
</evidence>
<evidence type="ECO:0000256" key="5">
    <source>
        <dbReference type="ARBA" id="ARBA00022840"/>
    </source>
</evidence>
<feature type="domain" description="Aminoacyl-transfer RNA synthetases class-II family profile" evidence="9">
    <location>
        <begin position="220"/>
        <end position="560"/>
    </location>
</feature>
<keyword evidence="3" id="KW-0436">Ligase</keyword>